<keyword evidence="5 8" id="KW-0812">Transmembrane</keyword>
<keyword evidence="8" id="KW-0472">Membrane</keyword>
<evidence type="ECO:0000256" key="5">
    <source>
        <dbReference type="ARBA" id="ARBA00022692"/>
    </source>
</evidence>
<dbReference type="STRING" id="35622.SAMN04489764_1790"/>
<keyword evidence="6 10" id="KW-0418">Kinase</keyword>
<keyword evidence="3" id="KW-0597">Phosphoprotein</keyword>
<evidence type="ECO:0000256" key="8">
    <source>
        <dbReference type="SAM" id="Phobius"/>
    </source>
</evidence>
<dbReference type="Pfam" id="PF02518">
    <property type="entry name" value="HATPase_c"/>
    <property type="match status" value="1"/>
</dbReference>
<comment type="catalytic activity">
    <reaction evidence="1">
        <text>ATP + protein L-histidine = ADP + protein N-phospho-L-histidine.</text>
        <dbReference type="EC" id="2.7.13.3"/>
    </reaction>
</comment>
<evidence type="ECO:0000313" key="11">
    <source>
        <dbReference type="Proteomes" id="UP000217103"/>
    </source>
</evidence>
<dbReference type="Proteomes" id="UP000217103">
    <property type="component" value="Unassembled WGS sequence"/>
</dbReference>
<dbReference type="AlphaFoldDB" id="A0A1H1D2F1"/>
<dbReference type="InterPro" id="IPR050428">
    <property type="entry name" value="TCS_sensor_his_kinase"/>
</dbReference>
<accession>A0A1H1D2F1</accession>
<evidence type="ECO:0000256" key="6">
    <source>
        <dbReference type="ARBA" id="ARBA00022777"/>
    </source>
</evidence>
<dbReference type="InterPro" id="IPR003594">
    <property type="entry name" value="HATPase_dom"/>
</dbReference>
<keyword evidence="4" id="KW-0808">Transferase</keyword>
<dbReference type="EMBL" id="FNKK01000002">
    <property type="protein sequence ID" value="SDQ70731.1"/>
    <property type="molecule type" value="Genomic_DNA"/>
</dbReference>
<name>A0A1H1D2F1_9ACTN</name>
<feature type="transmembrane region" description="Helical" evidence="8">
    <location>
        <begin position="301"/>
        <end position="322"/>
    </location>
</feature>
<keyword evidence="11" id="KW-1185">Reference proteome</keyword>
<dbReference type="InterPro" id="IPR013587">
    <property type="entry name" value="Nitrate/nitrite_sensing"/>
</dbReference>
<proteinExistence type="predicted"/>
<dbReference type="GO" id="GO:0005886">
    <property type="term" value="C:plasma membrane"/>
    <property type="evidence" value="ECO:0007669"/>
    <property type="project" value="TreeGrafter"/>
</dbReference>
<dbReference type="PANTHER" id="PTHR45436:SF5">
    <property type="entry name" value="SENSOR HISTIDINE KINASE TRCS"/>
    <property type="match status" value="1"/>
</dbReference>
<evidence type="ECO:0000256" key="3">
    <source>
        <dbReference type="ARBA" id="ARBA00022553"/>
    </source>
</evidence>
<evidence type="ECO:0000256" key="7">
    <source>
        <dbReference type="ARBA" id="ARBA00022989"/>
    </source>
</evidence>
<protein>
    <recommendedName>
        <fullName evidence="2">histidine kinase</fullName>
        <ecNumber evidence="2">2.7.13.3</ecNumber>
    </recommendedName>
</protein>
<evidence type="ECO:0000256" key="1">
    <source>
        <dbReference type="ARBA" id="ARBA00000085"/>
    </source>
</evidence>
<dbReference type="SUPFAM" id="SSF55874">
    <property type="entry name" value="ATPase domain of HSP90 chaperone/DNA topoisomerase II/histidine kinase"/>
    <property type="match status" value="1"/>
</dbReference>
<keyword evidence="7 8" id="KW-1133">Transmembrane helix</keyword>
<dbReference type="Pfam" id="PF08376">
    <property type="entry name" value="NIT"/>
    <property type="match status" value="1"/>
</dbReference>
<dbReference type="GO" id="GO:0000160">
    <property type="term" value="P:phosphorelay signal transduction system"/>
    <property type="evidence" value="ECO:0007669"/>
    <property type="project" value="TreeGrafter"/>
</dbReference>
<gene>
    <name evidence="10" type="ORF">SAMN04489764_1790</name>
</gene>
<evidence type="ECO:0000259" key="9">
    <source>
        <dbReference type="PROSITE" id="PS50109"/>
    </source>
</evidence>
<sequence length="612" mass="66221">MVTIPLFALVAMWVFAAVPGFHTWTALRDAGTVRELVVEPGERLAVELRREHVLSAEYLAVRSRRGRAVLAGQRERTDRARAELRDAVSSAEARAALNPETTAEVEDLMRKVEQTDALRASIDRGAQTPVTLAKEFALVPEAVRAVASGVAPASDPLLHRDAHGAIAMARAADRLDGQRALAAGVLAEGRAMTAAELREFAALSVTREALLKQGLAELTPELRVPFLALIESAEYAKFAQLEKRLLAGDRSARRDGDRVSHARWRTVADRAASAFAEAIQKTADTINERAAAAVTDARARAWGVGTLGLAAVVGVAILAGWMGRRFTGELTRLRAVGATLDDAKESARAAVAGQTRLQETAERAIGDLARRSQSLLQRQLRMLHAVRRDTSDVEAVPRLLDLDHLTIRMRRHAERLIILSGGSSGRSWRRPVPIGDALRAAVAGVEDYRRVRVYPMADVLVLGTVVADVAHVLAELIENATTFSPPNTEVSIRGTCTDSGFVIEIEDRGEGLSQERLAQINRRLARPARFDLSDTRHLGLAVVGKLAVKHGLRVKLSHSPFGGTMAVVHLPRKIAILPEVGEEDDQTEELVGVARRLPEEPEESGGPTAAAQ</sequence>
<evidence type="ECO:0000256" key="2">
    <source>
        <dbReference type="ARBA" id="ARBA00012438"/>
    </source>
</evidence>
<feature type="domain" description="Histidine kinase" evidence="9">
    <location>
        <begin position="469"/>
        <end position="574"/>
    </location>
</feature>
<dbReference type="InterPro" id="IPR036890">
    <property type="entry name" value="HATPase_C_sf"/>
</dbReference>
<dbReference type="Gene3D" id="3.30.565.10">
    <property type="entry name" value="Histidine kinase-like ATPase, C-terminal domain"/>
    <property type="match status" value="1"/>
</dbReference>
<organism evidence="10 11">
    <name type="scientific">Thermostaphylospora chromogena</name>
    <dbReference type="NCBI Taxonomy" id="35622"/>
    <lineage>
        <taxon>Bacteria</taxon>
        <taxon>Bacillati</taxon>
        <taxon>Actinomycetota</taxon>
        <taxon>Actinomycetes</taxon>
        <taxon>Streptosporangiales</taxon>
        <taxon>Thermomonosporaceae</taxon>
        <taxon>Thermostaphylospora</taxon>
    </lineage>
</organism>
<dbReference type="GO" id="GO:0004673">
    <property type="term" value="F:protein histidine kinase activity"/>
    <property type="evidence" value="ECO:0007669"/>
    <property type="project" value="UniProtKB-EC"/>
</dbReference>
<dbReference type="SMART" id="SM00387">
    <property type="entry name" value="HATPase_c"/>
    <property type="match status" value="1"/>
</dbReference>
<dbReference type="EC" id="2.7.13.3" evidence="2"/>
<dbReference type="PROSITE" id="PS50109">
    <property type="entry name" value="HIS_KIN"/>
    <property type="match status" value="1"/>
</dbReference>
<dbReference type="InterPro" id="IPR005467">
    <property type="entry name" value="His_kinase_dom"/>
</dbReference>
<evidence type="ECO:0000313" key="10">
    <source>
        <dbReference type="EMBL" id="SDQ70731.1"/>
    </source>
</evidence>
<reference evidence="10 11" key="1">
    <citation type="submission" date="2016-10" db="EMBL/GenBank/DDBJ databases">
        <authorList>
            <person name="de Groot N.N."/>
        </authorList>
    </citation>
    <scope>NUCLEOTIDE SEQUENCE [LARGE SCALE GENOMIC DNA]</scope>
    <source>
        <strain evidence="10 11">DSM 43794</strain>
    </source>
</reference>
<dbReference type="PANTHER" id="PTHR45436">
    <property type="entry name" value="SENSOR HISTIDINE KINASE YKOH"/>
    <property type="match status" value="1"/>
</dbReference>
<evidence type="ECO:0000256" key="4">
    <source>
        <dbReference type="ARBA" id="ARBA00022679"/>
    </source>
</evidence>